<sequence length="256" mass="29529">MGHPDEDIYPVATGPAAKTVAAHQDPQDLVFWAGWFCPFVQRVWISLEEKNIPYQYKEVNPYKKEKYFLDINPKGLVPAIEYKGRPLAESLIICEFLEDAYPDHAPHLLPVDPFERAYVRLWIDHVSKNVIPGFHRLVQAQEPDKQKAYLEEFNKALRTIAEKAKGPYFLGEQFSMIDVVVAPWVVRDYIVREHRGYTREAVGGGWKEWAENLEKRDSVVKTSSDLEHYAPIYTRYLRDEAQSEAAKAIRAGRAIP</sequence>
<gene>
    <name evidence="4" type="ORF">LAESUDRAFT_686560</name>
    <name evidence="5" type="ORF">LAESUDRAFT_727013</name>
</gene>
<keyword evidence="6" id="KW-1185">Reference proteome</keyword>
<dbReference type="GO" id="GO:0045174">
    <property type="term" value="F:glutathione dehydrogenase (ascorbate) activity"/>
    <property type="evidence" value="ECO:0007669"/>
    <property type="project" value="UniProtKB-ARBA"/>
</dbReference>
<proteinExistence type="predicted"/>
<dbReference type="CDD" id="cd00570">
    <property type="entry name" value="GST_N_family"/>
    <property type="match status" value="1"/>
</dbReference>
<dbReference type="Pfam" id="PF13410">
    <property type="entry name" value="GST_C_2"/>
    <property type="match status" value="1"/>
</dbReference>
<dbReference type="PANTHER" id="PTHR43968">
    <property type="match status" value="1"/>
</dbReference>
<dbReference type="OrthoDB" id="4951845at2759"/>
<dbReference type="GO" id="GO:0004364">
    <property type="term" value="F:glutathione transferase activity"/>
    <property type="evidence" value="ECO:0007669"/>
    <property type="project" value="InterPro"/>
</dbReference>
<dbReference type="GO" id="GO:0005737">
    <property type="term" value="C:cytoplasm"/>
    <property type="evidence" value="ECO:0007669"/>
    <property type="project" value="InterPro"/>
</dbReference>
<dbReference type="InterPro" id="IPR040079">
    <property type="entry name" value="Glutathione_S-Trfase"/>
</dbReference>
<dbReference type="Proteomes" id="UP000076871">
    <property type="component" value="Unassembled WGS sequence"/>
</dbReference>
<feature type="domain" description="GST N-terminal" evidence="2">
    <location>
        <begin position="27"/>
        <end position="105"/>
    </location>
</feature>
<dbReference type="InterPro" id="IPR036249">
    <property type="entry name" value="Thioredoxin-like_sf"/>
</dbReference>
<keyword evidence="4" id="KW-0808">Transferase</keyword>
<dbReference type="SFLD" id="SFLDS00019">
    <property type="entry name" value="Glutathione_Transferase_(cytos"/>
    <property type="match status" value="1"/>
</dbReference>
<dbReference type="RefSeq" id="XP_040759180.1">
    <property type="nucleotide sequence ID" value="XM_040905929.1"/>
</dbReference>
<dbReference type="InterPro" id="IPR004045">
    <property type="entry name" value="Glutathione_S-Trfase_N"/>
</dbReference>
<protein>
    <submittedName>
        <fullName evidence="4">Glutathione-S-transferase</fullName>
    </submittedName>
</protein>
<reference evidence="4 6" key="1">
    <citation type="journal article" date="2016" name="Mol. Biol. Evol.">
        <title>Comparative Genomics of Early-Diverging Mushroom-Forming Fungi Provides Insights into the Origins of Lignocellulose Decay Capabilities.</title>
        <authorList>
            <person name="Nagy L.G."/>
            <person name="Riley R."/>
            <person name="Tritt A."/>
            <person name="Adam C."/>
            <person name="Daum C."/>
            <person name="Floudas D."/>
            <person name="Sun H."/>
            <person name="Yadav J.S."/>
            <person name="Pangilinan J."/>
            <person name="Larsson K.H."/>
            <person name="Matsuura K."/>
            <person name="Barry K."/>
            <person name="Labutti K."/>
            <person name="Kuo R."/>
            <person name="Ohm R.A."/>
            <person name="Bhattacharya S.S."/>
            <person name="Shirouzu T."/>
            <person name="Yoshinaga Y."/>
            <person name="Martin F.M."/>
            <person name="Grigoriev I.V."/>
            <person name="Hibbett D.S."/>
        </authorList>
    </citation>
    <scope>NUCLEOTIDE SEQUENCE [LARGE SCALE GENOMIC DNA]</scope>
    <source>
        <strain evidence="4 6">93-53</strain>
    </source>
</reference>
<dbReference type="InterPro" id="IPR036282">
    <property type="entry name" value="Glutathione-S-Trfase_C_sf"/>
</dbReference>
<evidence type="ECO:0000259" key="3">
    <source>
        <dbReference type="PROSITE" id="PS50405"/>
    </source>
</evidence>
<dbReference type="PROSITE" id="PS50405">
    <property type="entry name" value="GST_CTER"/>
    <property type="match status" value="1"/>
</dbReference>
<dbReference type="SUPFAM" id="SSF47616">
    <property type="entry name" value="GST C-terminal domain-like"/>
    <property type="match status" value="1"/>
</dbReference>
<dbReference type="GeneID" id="63822958"/>
<evidence type="ECO:0000313" key="5">
    <source>
        <dbReference type="EMBL" id="KZT05374.1"/>
    </source>
</evidence>
<dbReference type="InterPro" id="IPR050983">
    <property type="entry name" value="GST_Omega/HSP26"/>
</dbReference>
<dbReference type="SFLD" id="SFLDG00358">
    <property type="entry name" value="Main_(cytGST)"/>
    <property type="match status" value="1"/>
</dbReference>
<dbReference type="STRING" id="1314785.A0A165BPW1"/>
<evidence type="ECO:0000256" key="1">
    <source>
        <dbReference type="ARBA" id="ARBA00023002"/>
    </source>
</evidence>
<dbReference type="EMBL" id="KV427630">
    <property type="protein sequence ID" value="KZT05374.1"/>
    <property type="molecule type" value="Genomic_DNA"/>
</dbReference>
<name>A0A165BPW1_9APHY</name>
<evidence type="ECO:0000313" key="6">
    <source>
        <dbReference type="Proteomes" id="UP000076871"/>
    </source>
</evidence>
<dbReference type="PROSITE" id="PS50404">
    <property type="entry name" value="GST_NTER"/>
    <property type="match status" value="1"/>
</dbReference>
<organism evidence="4 6">
    <name type="scientific">Laetiporus sulphureus 93-53</name>
    <dbReference type="NCBI Taxonomy" id="1314785"/>
    <lineage>
        <taxon>Eukaryota</taxon>
        <taxon>Fungi</taxon>
        <taxon>Dikarya</taxon>
        <taxon>Basidiomycota</taxon>
        <taxon>Agaricomycotina</taxon>
        <taxon>Agaricomycetes</taxon>
        <taxon>Polyporales</taxon>
        <taxon>Laetiporus</taxon>
    </lineage>
</organism>
<dbReference type="EMBL" id="KV427664">
    <property type="protein sequence ID" value="KZT01440.1"/>
    <property type="molecule type" value="Genomic_DNA"/>
</dbReference>
<dbReference type="AlphaFoldDB" id="A0A165BPW1"/>
<dbReference type="PANTHER" id="PTHR43968:SF6">
    <property type="entry name" value="GLUTATHIONE S-TRANSFERASE OMEGA"/>
    <property type="match status" value="1"/>
</dbReference>
<dbReference type="InterPro" id="IPR005442">
    <property type="entry name" value="GST_omega"/>
</dbReference>
<evidence type="ECO:0000313" key="4">
    <source>
        <dbReference type="EMBL" id="KZT01440.1"/>
    </source>
</evidence>
<feature type="domain" description="GST C-terminal" evidence="3">
    <location>
        <begin position="112"/>
        <end position="232"/>
    </location>
</feature>
<keyword evidence="1" id="KW-0560">Oxidoreductase</keyword>
<dbReference type="InterPro" id="IPR010987">
    <property type="entry name" value="Glutathione-S-Trfase_C-like"/>
</dbReference>
<dbReference type="PRINTS" id="PR01625">
    <property type="entry name" value="GSTRNSFRASEO"/>
</dbReference>
<dbReference type="Gene3D" id="3.40.30.10">
    <property type="entry name" value="Glutaredoxin"/>
    <property type="match status" value="1"/>
</dbReference>
<evidence type="ECO:0000259" key="2">
    <source>
        <dbReference type="PROSITE" id="PS50404"/>
    </source>
</evidence>
<dbReference type="Gene3D" id="1.20.1050.10">
    <property type="match status" value="1"/>
</dbReference>
<accession>A0A165BPW1</accession>
<dbReference type="Pfam" id="PF13409">
    <property type="entry name" value="GST_N_2"/>
    <property type="match status" value="1"/>
</dbReference>
<dbReference type="SUPFAM" id="SSF52833">
    <property type="entry name" value="Thioredoxin-like"/>
    <property type="match status" value="1"/>
</dbReference>